<evidence type="ECO:0000256" key="1">
    <source>
        <dbReference type="SAM" id="MobiDB-lite"/>
    </source>
</evidence>
<dbReference type="Proteomes" id="UP001165122">
    <property type="component" value="Unassembled WGS sequence"/>
</dbReference>
<organism evidence="2 3">
    <name type="scientific">Triparma laevis f. longispina</name>
    <dbReference type="NCBI Taxonomy" id="1714387"/>
    <lineage>
        <taxon>Eukaryota</taxon>
        <taxon>Sar</taxon>
        <taxon>Stramenopiles</taxon>
        <taxon>Ochrophyta</taxon>
        <taxon>Bolidophyceae</taxon>
        <taxon>Parmales</taxon>
        <taxon>Triparmaceae</taxon>
        <taxon>Triparma</taxon>
    </lineage>
</organism>
<dbReference type="Gene3D" id="3.50.4.10">
    <property type="entry name" value="Hepatocyte Growth Factor"/>
    <property type="match status" value="1"/>
</dbReference>
<name>A0A9W7FQV8_9STRA</name>
<feature type="region of interest" description="Disordered" evidence="1">
    <location>
        <begin position="1"/>
        <end position="31"/>
    </location>
</feature>
<keyword evidence="3" id="KW-1185">Reference proteome</keyword>
<dbReference type="Gene3D" id="2.60.120.260">
    <property type="entry name" value="Galactose-binding domain-like"/>
    <property type="match status" value="1"/>
</dbReference>
<comment type="caution">
    <text evidence="2">The sequence shown here is derived from an EMBL/GenBank/DDBJ whole genome shotgun (WGS) entry which is preliminary data.</text>
</comment>
<dbReference type="InterPro" id="IPR013320">
    <property type="entry name" value="ConA-like_dom_sf"/>
</dbReference>
<dbReference type="EMBL" id="BRXW01000259">
    <property type="protein sequence ID" value="GMI16662.1"/>
    <property type="molecule type" value="Genomic_DNA"/>
</dbReference>
<sequence length="2285" mass="248949">MFVKGTTSPIQVASADTATTGGTMRDRESNSAVSTDTVSSFAYLPDLLDMPLEVINTLTMLTFSTVDGAVHSYPKQGVRLQVSSNGTKSLLFYTSMAGTEVEVGTDHCYLLKTNFNAPVAADPVTRTRIVLPEQEDVGGRRRALREHAESDLDKRCHEESGVCLHSLHEILHLRGHFDLTDPQDSRRHLEVSAKANGIAFAAIQKDPYSINSDSGFVSWDQSGATAVLGSGGADGGFGEEEEVIEYDEWGCVVEEGFIVQAYPLTKVRQVLCRVHLLSKDSNGYCECGAGRKIATGNCDPNASYDSFTCANLCRDLARSEGAMTLDLYDAVDERLVLPLSMTDTLTKDFFDVDKTAGGAYTGIVKGNVYISTRLAYRRETPGTFGEVDWPAWLDFHHNVRAHFTAASLSEDGRTWSDESAHGHHATVSATGDPLTSKTYGHGGGENFDIKTVTGSTSTSVTFDSKTFPPAAFAYHEDAAFSTCEDAFKCKTFETPIATALETSHDFHSFFVANRDSQNYTLSTMTDWNHECQNSVVEASSGCGAFYESSFPDFESLKLDLDAALGDVLDGIADFPPAGRPNTFDEYELCSALNGNCDCDGVMRFANATKNSQSVYNEGFTFGSNSEPAVAGGFDGQWMVGNAPNFDGEVAHYYKTSGSNLCSADNLVPAAMQGTYATEHASAPSLGVDLSAWNCHCKSSAKFVEQARHELTNNTNPLTVQAFLWEDWSTYKPFSGLEVRSQSSHSTIMVGEWTHIVVVFEAFSIKCYVKGELFTFGEGVEGTELATKVRDLNLGNSASTLDKPAFTLGYLRTWSVGLVEDEVETLYAKRDTQRVYSEGAGGSSVPPMNTVSFSPCNPTKSNSSYYAPNSDEATSKASLGGSLASFDVSSYKGCDCMDCAELGDATDQKPTDSFKAVDDDAGTCTSTVVKPGKRGTWEVELEPGADFSQIFVKSGNTKTSSSFDVFLGGQIVGKTSREYIIPEPGSSVTETTPEFFMKSGQQEFTYVSYDVALVPSVWVHLDESASFEGRYLEICEVEVFEEVSYFEAGTPSNPNVVLNRPSTSSSVDHSHDGPKLTAEVAVDGDLNTRFRTRVDELGMFRVDLDPGTLPRKVHVYGRSVYDDGMSCESQRLGLDGAMVSIGTPAMKFAKSSYPIAHSCGTYKYVITNEHDVNEHLVKIEQIDTSGVPLRACEVEIYVKARSSSGVSSEVKYDASGRHAFLGDALTGGSGATFAFDGDLSCAPLSDDTSGTSEIIFFSSPINNVENKALYISVDPFEVVTRVVIRTDGEQKDARVTLNNGIELLGGLSYDAYEHNATSFSLQGAVSSDKVTAQEEVIAVSMSSLESHSASYCGTAGSFFMAAQPYLSTTENSDRCACEELCHNEDGCLALTFVQSASSEYYRNCYLSTSSAKEVSPEAAMAYVSGGPAVLQGVTAVSEEGGDEAVGSIPDEVPSTGYHEWEFRKGCTGANPEVADTGTHSNKFNAKGRNVNCDNDGIHFNQVPVSPYDRYIEIDVDQDSDSASGVGSIEFMVKINEVKKSWGHFFGIARGSEDPTGFQFEHKNRHGAGLNTMFSRYSESERFRKWNTDLFVTPSLSIRTITNLPITFNDDDRDPSMCKGIAQSEVSTWELMTAPETKNDGEEMTLEETLQEYMDDSDKMNDPGGLYATEDGEQTTVFNDDRCEESWKNLKCNFPSAKTVGGDANPNYVEGAAAECPLSYFGTVTEDFPKVRAWCRSVTDDYSADDCVLFPAPSNGDLSDIGMMKAQLKLGAALDGIRGWVWTARLNKELKLKAVDVDATTLIQSPLLDTETSQRGQAFGAQETDMLRDKEKEFEDILVNAAFDQGDLIDSSRNKDQGGQFGYDMVNTNTGIDLVEEDGEDYQLPDANTIYEVGQIYDGGDKVSVLVVVLLFFVYISNPILQFHPTLNGEQKPNYEDPRYPDMNSWQKINTEKLDIGSKASVISYSGGGAKTSYHYSSSMKNGLRIGIFRGSDIMEASNEGLKIGPIGIYVDFSYEEGTNDGDSVNGQGFVMSEDNDQETEVDFTLSDPDIGDFFDVQIKRDPVYGTPVYETLAGRSSCPHEEGTDSREQFDIVFPTELNELDLVGPNVNKYARSVQRQAGADFEDLKTTRGGVTRINLCPAGLDDRDYVARQARFDEAGTLDRNGNPANGYVYCNLELEVMSRCENDLWDEHFFKGFTKTDELQMCSDYDPVGSRSFQPSPSCFNDALPEIFDGDTDMYTGEAGEFKFAVEEPLARRVLIPCLSFDPSGTGCDVDAGTGLGPCSGM</sequence>
<dbReference type="Gene3D" id="2.60.120.200">
    <property type="match status" value="1"/>
</dbReference>
<dbReference type="SUPFAM" id="SSF49899">
    <property type="entry name" value="Concanavalin A-like lectins/glucanases"/>
    <property type="match status" value="1"/>
</dbReference>
<protein>
    <recommendedName>
        <fullName evidence="4">Apple domain-containing protein</fullName>
    </recommendedName>
</protein>
<evidence type="ECO:0008006" key="4">
    <source>
        <dbReference type="Google" id="ProtNLM"/>
    </source>
</evidence>
<feature type="region of interest" description="Disordered" evidence="1">
    <location>
        <begin position="414"/>
        <end position="435"/>
    </location>
</feature>
<feature type="compositionally biased region" description="Polar residues" evidence="1">
    <location>
        <begin position="1"/>
        <end position="22"/>
    </location>
</feature>
<accession>A0A9W7FQV8</accession>
<reference evidence="3" key="1">
    <citation type="journal article" date="2023" name="Commun. Biol.">
        <title>Genome analysis of Parmales, the sister group of diatoms, reveals the evolutionary specialization of diatoms from phago-mixotrophs to photoautotrophs.</title>
        <authorList>
            <person name="Ban H."/>
            <person name="Sato S."/>
            <person name="Yoshikawa S."/>
            <person name="Yamada K."/>
            <person name="Nakamura Y."/>
            <person name="Ichinomiya M."/>
            <person name="Sato N."/>
            <person name="Blanc-Mathieu R."/>
            <person name="Endo H."/>
            <person name="Kuwata A."/>
            <person name="Ogata H."/>
        </authorList>
    </citation>
    <scope>NUCLEOTIDE SEQUENCE [LARGE SCALE GENOMIC DNA]</scope>
    <source>
        <strain evidence="3">NIES 3700</strain>
    </source>
</reference>
<dbReference type="OrthoDB" id="10646609at2759"/>
<proteinExistence type="predicted"/>
<evidence type="ECO:0000313" key="3">
    <source>
        <dbReference type="Proteomes" id="UP001165122"/>
    </source>
</evidence>
<gene>
    <name evidence="2" type="ORF">TrLO_g10830</name>
</gene>
<evidence type="ECO:0000313" key="2">
    <source>
        <dbReference type="EMBL" id="GMI16662.1"/>
    </source>
</evidence>